<name>A0A4Q1UZB4_9BRAD</name>
<dbReference type="PANTHER" id="PTHR42760:SF129">
    <property type="entry name" value="OXIDOREDUCTASE"/>
    <property type="match status" value="1"/>
</dbReference>
<evidence type="ECO:0000313" key="4">
    <source>
        <dbReference type="Proteomes" id="UP000290819"/>
    </source>
</evidence>
<dbReference type="GO" id="GO:0016616">
    <property type="term" value="F:oxidoreductase activity, acting on the CH-OH group of donors, NAD or NADP as acceptor"/>
    <property type="evidence" value="ECO:0007669"/>
    <property type="project" value="TreeGrafter"/>
</dbReference>
<accession>A0A4Q1UZB4</accession>
<dbReference type="FunFam" id="3.40.50.720:FF:000173">
    <property type="entry name" value="3-oxoacyl-[acyl-carrier protein] reductase"/>
    <property type="match status" value="1"/>
</dbReference>
<reference evidence="3 4" key="1">
    <citation type="submission" date="2017-03" db="EMBL/GenBank/DDBJ databases">
        <authorList>
            <person name="Safronova V.I."/>
            <person name="Sazanova A.L."/>
            <person name="Chirak E.R."/>
        </authorList>
    </citation>
    <scope>NUCLEOTIDE SEQUENCE [LARGE SCALE GENOMIC DNA]</scope>
    <source>
        <strain evidence="3 4">Opo-243</strain>
    </source>
</reference>
<proteinExistence type="inferred from homology"/>
<dbReference type="PROSITE" id="PS00061">
    <property type="entry name" value="ADH_SHORT"/>
    <property type="match status" value="1"/>
</dbReference>
<dbReference type="SUPFAM" id="SSF51735">
    <property type="entry name" value="NAD(P)-binding Rossmann-fold domains"/>
    <property type="match status" value="1"/>
</dbReference>
<keyword evidence="4" id="KW-1185">Reference proteome</keyword>
<dbReference type="Proteomes" id="UP000290819">
    <property type="component" value="Unassembled WGS sequence"/>
</dbReference>
<gene>
    <name evidence="3" type="ORF">B5V03_24760</name>
</gene>
<dbReference type="RefSeq" id="WP_129273036.1">
    <property type="nucleotide sequence ID" value="NZ_MZXW01000033.1"/>
</dbReference>
<sequence length="243" mass="25937">MNAIRTTLVTGGNSGIGEALAKRLVEKGQRVVSVGLEKPAWTHDLLAAYCADLTDIEQTRAIAQEICRDHVIDCLVHNAGIILPNLLQDAKPEDILTLAQLHLGAPMLLTQAAMAGMRARRFGRVVFVSSRAAMGAPTRSAYSATKAGVHGMARTWALELAADGITVNVVAPGPILTENFWGIIPKGSEQQERMARNVPVGRLGSREDVAHAIEFFLDERSDFVTGQVLYVCGGTSLVGLGPS</sequence>
<organism evidence="3 4">
    <name type="scientific">Bradyrhizobium betae</name>
    <dbReference type="NCBI Taxonomy" id="244734"/>
    <lineage>
        <taxon>Bacteria</taxon>
        <taxon>Pseudomonadati</taxon>
        <taxon>Pseudomonadota</taxon>
        <taxon>Alphaproteobacteria</taxon>
        <taxon>Hyphomicrobiales</taxon>
        <taxon>Nitrobacteraceae</taxon>
        <taxon>Bradyrhizobium</taxon>
    </lineage>
</organism>
<dbReference type="InterPro" id="IPR036291">
    <property type="entry name" value="NAD(P)-bd_dom_sf"/>
</dbReference>
<comment type="caution">
    <text evidence="3">The sequence shown here is derived from an EMBL/GenBank/DDBJ whole genome shotgun (WGS) entry which is preliminary data.</text>
</comment>
<evidence type="ECO:0000256" key="2">
    <source>
        <dbReference type="ARBA" id="ARBA00023002"/>
    </source>
</evidence>
<keyword evidence="2" id="KW-0560">Oxidoreductase</keyword>
<dbReference type="InterPro" id="IPR020904">
    <property type="entry name" value="Sc_DH/Rdtase_CS"/>
</dbReference>
<dbReference type="InterPro" id="IPR002347">
    <property type="entry name" value="SDR_fam"/>
</dbReference>
<dbReference type="OrthoDB" id="9779623at2"/>
<protein>
    <submittedName>
        <fullName evidence="3">Short-chain dehydrogenase</fullName>
    </submittedName>
</protein>
<dbReference type="EMBL" id="MZXW01000033">
    <property type="protein sequence ID" value="RXT42777.1"/>
    <property type="molecule type" value="Genomic_DNA"/>
</dbReference>
<comment type="similarity">
    <text evidence="1">Belongs to the short-chain dehydrogenases/reductases (SDR) family.</text>
</comment>
<dbReference type="PANTHER" id="PTHR42760">
    <property type="entry name" value="SHORT-CHAIN DEHYDROGENASES/REDUCTASES FAMILY MEMBER"/>
    <property type="match status" value="1"/>
</dbReference>
<dbReference type="AlphaFoldDB" id="A0A4Q1UZB4"/>
<dbReference type="PRINTS" id="PR00080">
    <property type="entry name" value="SDRFAMILY"/>
</dbReference>
<dbReference type="Pfam" id="PF13561">
    <property type="entry name" value="adh_short_C2"/>
    <property type="match status" value="1"/>
</dbReference>
<dbReference type="CDD" id="cd05233">
    <property type="entry name" value="SDR_c"/>
    <property type="match status" value="1"/>
</dbReference>
<evidence type="ECO:0000256" key="1">
    <source>
        <dbReference type="ARBA" id="ARBA00006484"/>
    </source>
</evidence>
<dbReference type="PRINTS" id="PR00081">
    <property type="entry name" value="GDHRDH"/>
</dbReference>
<dbReference type="GO" id="GO:0030497">
    <property type="term" value="P:fatty acid elongation"/>
    <property type="evidence" value="ECO:0007669"/>
    <property type="project" value="TreeGrafter"/>
</dbReference>
<dbReference type="Gene3D" id="3.40.50.720">
    <property type="entry name" value="NAD(P)-binding Rossmann-like Domain"/>
    <property type="match status" value="1"/>
</dbReference>
<evidence type="ECO:0000313" key="3">
    <source>
        <dbReference type="EMBL" id="RXT42777.1"/>
    </source>
</evidence>